<reference evidence="2 3" key="1">
    <citation type="submission" date="2024-10" db="EMBL/GenBank/DDBJ databases">
        <authorList>
            <person name="Kim D."/>
        </authorList>
    </citation>
    <scope>NUCLEOTIDE SEQUENCE [LARGE SCALE GENOMIC DNA]</scope>
    <source>
        <strain evidence="2">BH-2024</strain>
    </source>
</reference>
<proteinExistence type="predicted"/>
<dbReference type="EMBL" id="JBICBT010000407">
    <property type="protein sequence ID" value="KAL3114875.1"/>
    <property type="molecule type" value="Genomic_DNA"/>
</dbReference>
<comment type="caution">
    <text evidence="2">The sequence shown here is derived from an EMBL/GenBank/DDBJ whole genome shotgun (WGS) entry which is preliminary data.</text>
</comment>
<protein>
    <submittedName>
        <fullName evidence="2">Uncharacterized protein</fullName>
    </submittedName>
</protein>
<feature type="compositionally biased region" description="Basic residues" evidence="1">
    <location>
        <begin position="105"/>
        <end position="123"/>
    </location>
</feature>
<name>A0ABD2LI22_9BILA</name>
<sequence>MVAKDGLPLDRFYTYRSGETGKPGHCGALSQVALSRTKKEDFLYKANEYETPQNYEQQMDYLTSARLPVSTRIYAPASFTSADRMSSREANKTLSVEAVLDHTKQPQKRMGNKWRTKHGKNRC</sequence>
<dbReference type="Proteomes" id="UP001620626">
    <property type="component" value="Unassembled WGS sequence"/>
</dbReference>
<evidence type="ECO:0000256" key="1">
    <source>
        <dbReference type="SAM" id="MobiDB-lite"/>
    </source>
</evidence>
<organism evidence="2 3">
    <name type="scientific">Heterodera trifolii</name>
    <dbReference type="NCBI Taxonomy" id="157864"/>
    <lineage>
        <taxon>Eukaryota</taxon>
        <taxon>Metazoa</taxon>
        <taxon>Ecdysozoa</taxon>
        <taxon>Nematoda</taxon>
        <taxon>Chromadorea</taxon>
        <taxon>Rhabditida</taxon>
        <taxon>Tylenchina</taxon>
        <taxon>Tylenchomorpha</taxon>
        <taxon>Tylenchoidea</taxon>
        <taxon>Heteroderidae</taxon>
        <taxon>Heteroderinae</taxon>
        <taxon>Heterodera</taxon>
    </lineage>
</organism>
<gene>
    <name evidence="2" type="ORF">niasHT_014689</name>
</gene>
<dbReference type="AlphaFoldDB" id="A0ABD2LI22"/>
<evidence type="ECO:0000313" key="2">
    <source>
        <dbReference type="EMBL" id="KAL3114875.1"/>
    </source>
</evidence>
<accession>A0ABD2LI22</accession>
<keyword evidence="3" id="KW-1185">Reference proteome</keyword>
<feature type="region of interest" description="Disordered" evidence="1">
    <location>
        <begin position="103"/>
        <end position="123"/>
    </location>
</feature>
<evidence type="ECO:0000313" key="3">
    <source>
        <dbReference type="Proteomes" id="UP001620626"/>
    </source>
</evidence>